<reference evidence="1" key="1">
    <citation type="journal article" date="2014" name="Front. Microbiol.">
        <title>High frequency of phylogenetically diverse reductive dehalogenase-homologous genes in deep subseafloor sedimentary metagenomes.</title>
        <authorList>
            <person name="Kawai M."/>
            <person name="Futagami T."/>
            <person name="Toyoda A."/>
            <person name="Takaki Y."/>
            <person name="Nishi S."/>
            <person name="Hori S."/>
            <person name="Arai W."/>
            <person name="Tsubouchi T."/>
            <person name="Morono Y."/>
            <person name="Uchiyama I."/>
            <person name="Ito T."/>
            <person name="Fujiyama A."/>
            <person name="Inagaki F."/>
            <person name="Takami H."/>
        </authorList>
    </citation>
    <scope>NUCLEOTIDE SEQUENCE</scope>
    <source>
        <strain evidence="1">Expedition CK06-06</strain>
    </source>
</reference>
<protein>
    <submittedName>
        <fullName evidence="1">Uncharacterized protein</fullName>
    </submittedName>
</protein>
<gene>
    <name evidence="1" type="ORF">S12H4_58292</name>
</gene>
<feature type="non-terminal residue" evidence="1">
    <location>
        <position position="1"/>
    </location>
</feature>
<dbReference type="AlphaFoldDB" id="X1VII4"/>
<evidence type="ECO:0000313" key="1">
    <source>
        <dbReference type="EMBL" id="GAJ18467.1"/>
    </source>
</evidence>
<dbReference type="EMBL" id="BARW01037834">
    <property type="protein sequence ID" value="GAJ18467.1"/>
    <property type="molecule type" value="Genomic_DNA"/>
</dbReference>
<name>X1VII4_9ZZZZ</name>
<proteinExistence type="predicted"/>
<accession>X1VII4</accession>
<sequence>LYKKDLDFQIMVSLRRKDVRLKQKKIVLEKETVKNN</sequence>
<organism evidence="1">
    <name type="scientific">marine sediment metagenome</name>
    <dbReference type="NCBI Taxonomy" id="412755"/>
    <lineage>
        <taxon>unclassified sequences</taxon>
        <taxon>metagenomes</taxon>
        <taxon>ecological metagenomes</taxon>
    </lineage>
</organism>
<comment type="caution">
    <text evidence="1">The sequence shown here is derived from an EMBL/GenBank/DDBJ whole genome shotgun (WGS) entry which is preliminary data.</text>
</comment>